<sequence length="211" mass="22627">MRKVPAPRGDATAGAVGYGLVMTHSGCWTTRSSTPKYTNPWISVREDAVVRPDGVEGVYGVVTMRNPAVFVVAMTDEDEVLMVSLYRYPTQAMSLEVPAGGSDGENLLIAAQRELVEETGYTAREWREIGRMNALNGVCDAPEHVFLATGLQAPASVEDAERAAREQKAEGISVVRAVPWEGLMRLVADGEVTDGESVAALMFAALALGRV</sequence>
<comment type="caution">
    <text evidence="4">The sequence shown here is derived from an EMBL/GenBank/DDBJ whole genome shotgun (WGS) entry which is preliminary data.</text>
</comment>
<feature type="domain" description="Nudix hydrolase" evidence="3">
    <location>
        <begin position="64"/>
        <end position="200"/>
    </location>
</feature>
<dbReference type="InterPro" id="IPR000086">
    <property type="entry name" value="NUDIX_hydrolase_dom"/>
</dbReference>
<evidence type="ECO:0000259" key="3">
    <source>
        <dbReference type="PROSITE" id="PS51462"/>
    </source>
</evidence>
<dbReference type="PANTHER" id="PTHR11839:SF18">
    <property type="entry name" value="NUDIX HYDROLASE DOMAIN-CONTAINING PROTEIN"/>
    <property type="match status" value="1"/>
</dbReference>
<dbReference type="InterPro" id="IPR015797">
    <property type="entry name" value="NUDIX_hydrolase-like_dom_sf"/>
</dbReference>
<dbReference type="GO" id="GO:0016787">
    <property type="term" value="F:hydrolase activity"/>
    <property type="evidence" value="ECO:0007669"/>
    <property type="project" value="UniProtKB-KW"/>
</dbReference>
<dbReference type="PROSITE" id="PS51462">
    <property type="entry name" value="NUDIX"/>
    <property type="match status" value="1"/>
</dbReference>
<proteinExistence type="predicted"/>
<comment type="cofactor">
    <cofactor evidence="1">
        <name>Mg(2+)</name>
        <dbReference type="ChEBI" id="CHEBI:18420"/>
    </cofactor>
</comment>
<name>A0ABN2B1D7_9MICO</name>
<dbReference type="Pfam" id="PF00293">
    <property type="entry name" value="NUDIX"/>
    <property type="match status" value="1"/>
</dbReference>
<accession>A0ABN2B1D7</accession>
<evidence type="ECO:0000313" key="4">
    <source>
        <dbReference type="EMBL" id="GAA1530931.1"/>
    </source>
</evidence>
<dbReference type="Proteomes" id="UP001501288">
    <property type="component" value="Unassembled WGS sequence"/>
</dbReference>
<dbReference type="EMBL" id="BAAANV010000003">
    <property type="protein sequence ID" value="GAA1530931.1"/>
    <property type="molecule type" value="Genomic_DNA"/>
</dbReference>
<keyword evidence="2 4" id="KW-0378">Hydrolase</keyword>
<dbReference type="PANTHER" id="PTHR11839">
    <property type="entry name" value="UDP/ADP-SUGAR PYROPHOSPHATASE"/>
    <property type="match status" value="1"/>
</dbReference>
<evidence type="ECO:0000256" key="1">
    <source>
        <dbReference type="ARBA" id="ARBA00001946"/>
    </source>
</evidence>
<organism evidence="4 5">
    <name type="scientific">Dermacoccus barathri</name>
    <dbReference type="NCBI Taxonomy" id="322601"/>
    <lineage>
        <taxon>Bacteria</taxon>
        <taxon>Bacillati</taxon>
        <taxon>Actinomycetota</taxon>
        <taxon>Actinomycetes</taxon>
        <taxon>Micrococcales</taxon>
        <taxon>Dermacoccaceae</taxon>
        <taxon>Dermacoccus</taxon>
    </lineage>
</organism>
<keyword evidence="5" id="KW-1185">Reference proteome</keyword>
<protein>
    <submittedName>
        <fullName evidence="4">NUDIX hydrolase</fullName>
    </submittedName>
</protein>
<gene>
    <name evidence="4" type="ORF">GCM10009762_01620</name>
</gene>
<evidence type="ECO:0000256" key="2">
    <source>
        <dbReference type="ARBA" id="ARBA00022801"/>
    </source>
</evidence>
<evidence type="ECO:0000313" key="5">
    <source>
        <dbReference type="Proteomes" id="UP001501288"/>
    </source>
</evidence>
<dbReference type="Gene3D" id="3.90.79.10">
    <property type="entry name" value="Nucleoside Triphosphate Pyrophosphohydrolase"/>
    <property type="match status" value="1"/>
</dbReference>
<reference evidence="4 5" key="1">
    <citation type="journal article" date="2019" name="Int. J. Syst. Evol. Microbiol.">
        <title>The Global Catalogue of Microorganisms (GCM) 10K type strain sequencing project: providing services to taxonomists for standard genome sequencing and annotation.</title>
        <authorList>
            <consortium name="The Broad Institute Genomics Platform"/>
            <consortium name="The Broad Institute Genome Sequencing Center for Infectious Disease"/>
            <person name="Wu L."/>
            <person name="Ma J."/>
        </authorList>
    </citation>
    <scope>NUCLEOTIDE SEQUENCE [LARGE SCALE GENOMIC DNA]</scope>
    <source>
        <strain evidence="4 5">JCM 14588</strain>
    </source>
</reference>
<dbReference type="SUPFAM" id="SSF55811">
    <property type="entry name" value="Nudix"/>
    <property type="match status" value="1"/>
</dbReference>